<organism evidence="1 2">
    <name type="scientific">Catharanthus roseus</name>
    <name type="common">Madagascar periwinkle</name>
    <name type="synonym">Vinca rosea</name>
    <dbReference type="NCBI Taxonomy" id="4058"/>
    <lineage>
        <taxon>Eukaryota</taxon>
        <taxon>Viridiplantae</taxon>
        <taxon>Streptophyta</taxon>
        <taxon>Embryophyta</taxon>
        <taxon>Tracheophyta</taxon>
        <taxon>Spermatophyta</taxon>
        <taxon>Magnoliopsida</taxon>
        <taxon>eudicotyledons</taxon>
        <taxon>Gunneridae</taxon>
        <taxon>Pentapetalae</taxon>
        <taxon>asterids</taxon>
        <taxon>lamiids</taxon>
        <taxon>Gentianales</taxon>
        <taxon>Apocynaceae</taxon>
        <taxon>Rauvolfioideae</taxon>
        <taxon>Vinceae</taxon>
        <taxon>Catharanthinae</taxon>
        <taxon>Catharanthus</taxon>
    </lineage>
</organism>
<comment type="caution">
    <text evidence="1">The sequence shown here is derived from an EMBL/GenBank/DDBJ whole genome shotgun (WGS) entry which is preliminary data.</text>
</comment>
<reference evidence="2" key="1">
    <citation type="journal article" date="2023" name="Nat. Plants">
        <title>Single-cell RNA sequencing provides a high-resolution roadmap for understanding the multicellular compartmentation of specialized metabolism.</title>
        <authorList>
            <person name="Sun S."/>
            <person name="Shen X."/>
            <person name="Li Y."/>
            <person name="Li Y."/>
            <person name="Wang S."/>
            <person name="Li R."/>
            <person name="Zhang H."/>
            <person name="Shen G."/>
            <person name="Guo B."/>
            <person name="Wei J."/>
            <person name="Xu J."/>
            <person name="St-Pierre B."/>
            <person name="Chen S."/>
            <person name="Sun C."/>
        </authorList>
    </citation>
    <scope>NUCLEOTIDE SEQUENCE [LARGE SCALE GENOMIC DNA]</scope>
</reference>
<sequence>MCDAPNPATSQTTYERSIISNLTPISLVKTGYRLLGHLPGLPWDKPQFRAAPDSPLGGRTPPQSMMRCPRRPIGPHPPRSTPFFKWIHPQSQKPVHVIGRGTSTGD</sequence>
<protein>
    <submittedName>
        <fullName evidence="1">Uncharacterized protein</fullName>
    </submittedName>
</protein>
<gene>
    <name evidence="1" type="ORF">M9H77_03442</name>
</gene>
<accession>A0ACC0CBQ3</accession>
<dbReference type="EMBL" id="CM044701">
    <property type="protein sequence ID" value="KAI5682214.1"/>
    <property type="molecule type" value="Genomic_DNA"/>
</dbReference>
<dbReference type="Proteomes" id="UP001060085">
    <property type="component" value="Linkage Group LG01"/>
</dbReference>
<name>A0ACC0CBQ3_CATRO</name>
<proteinExistence type="predicted"/>
<keyword evidence="2" id="KW-1185">Reference proteome</keyword>
<evidence type="ECO:0000313" key="1">
    <source>
        <dbReference type="EMBL" id="KAI5682214.1"/>
    </source>
</evidence>
<evidence type="ECO:0000313" key="2">
    <source>
        <dbReference type="Proteomes" id="UP001060085"/>
    </source>
</evidence>